<dbReference type="PANTHER" id="PTHR34682:SF3">
    <property type="entry name" value="AT HOOK MOTIF-CONTAINING PROTEIN"/>
    <property type="match status" value="1"/>
</dbReference>
<dbReference type="AlphaFoldDB" id="A0A9Q0JFF5"/>
<dbReference type="InterPro" id="IPR045881">
    <property type="entry name" value="MNM1-like"/>
</dbReference>
<evidence type="ECO:0000313" key="3">
    <source>
        <dbReference type="Proteomes" id="UP001141552"/>
    </source>
</evidence>
<dbReference type="OrthoDB" id="1919336at2759"/>
<reference evidence="2" key="1">
    <citation type="submission" date="2022-02" db="EMBL/GenBank/DDBJ databases">
        <authorList>
            <person name="Henning P.M."/>
            <person name="McCubbin A.G."/>
            <person name="Shore J.S."/>
        </authorList>
    </citation>
    <scope>NUCLEOTIDE SEQUENCE</scope>
    <source>
        <strain evidence="2">F60SS</strain>
        <tissue evidence="2">Leaves</tissue>
    </source>
</reference>
<dbReference type="Proteomes" id="UP001141552">
    <property type="component" value="Unassembled WGS sequence"/>
</dbReference>
<dbReference type="PANTHER" id="PTHR34682">
    <property type="entry name" value="AT HOOK MOTIF-CONTAINING PROTEIN"/>
    <property type="match status" value="1"/>
</dbReference>
<protein>
    <submittedName>
        <fullName evidence="2">Uncharacterized protein</fullName>
    </submittedName>
</protein>
<organism evidence="2 3">
    <name type="scientific">Turnera subulata</name>
    <dbReference type="NCBI Taxonomy" id="218843"/>
    <lineage>
        <taxon>Eukaryota</taxon>
        <taxon>Viridiplantae</taxon>
        <taxon>Streptophyta</taxon>
        <taxon>Embryophyta</taxon>
        <taxon>Tracheophyta</taxon>
        <taxon>Spermatophyta</taxon>
        <taxon>Magnoliopsida</taxon>
        <taxon>eudicotyledons</taxon>
        <taxon>Gunneridae</taxon>
        <taxon>Pentapetalae</taxon>
        <taxon>rosids</taxon>
        <taxon>fabids</taxon>
        <taxon>Malpighiales</taxon>
        <taxon>Passifloraceae</taxon>
        <taxon>Turnera</taxon>
    </lineage>
</organism>
<comment type="caution">
    <text evidence="2">The sequence shown here is derived from an EMBL/GenBank/DDBJ whole genome shotgun (WGS) entry which is preliminary data.</text>
</comment>
<evidence type="ECO:0000256" key="1">
    <source>
        <dbReference type="SAM" id="MobiDB-lite"/>
    </source>
</evidence>
<feature type="compositionally biased region" description="Basic and acidic residues" evidence="1">
    <location>
        <begin position="168"/>
        <end position="177"/>
    </location>
</feature>
<evidence type="ECO:0000313" key="2">
    <source>
        <dbReference type="EMBL" id="KAJ4838680.1"/>
    </source>
</evidence>
<feature type="region of interest" description="Disordered" evidence="1">
    <location>
        <begin position="157"/>
        <end position="180"/>
    </location>
</feature>
<dbReference type="EMBL" id="JAKUCV010003501">
    <property type="protein sequence ID" value="KAJ4838680.1"/>
    <property type="molecule type" value="Genomic_DNA"/>
</dbReference>
<feature type="compositionally biased region" description="Polar residues" evidence="1">
    <location>
        <begin position="28"/>
        <end position="39"/>
    </location>
</feature>
<accession>A0A9Q0JFF5</accession>
<feature type="region of interest" description="Disordered" evidence="1">
    <location>
        <begin position="25"/>
        <end position="75"/>
    </location>
</feature>
<reference evidence="2" key="2">
    <citation type="journal article" date="2023" name="Plants (Basel)">
        <title>Annotation of the Turnera subulata (Passifloraceae) Draft Genome Reveals the S-Locus Evolved after the Divergence of Turneroideae from Passifloroideae in a Stepwise Manner.</title>
        <authorList>
            <person name="Henning P.M."/>
            <person name="Roalson E.H."/>
            <person name="Mir W."/>
            <person name="McCubbin A.G."/>
            <person name="Shore J.S."/>
        </authorList>
    </citation>
    <scope>NUCLEOTIDE SEQUENCE</scope>
    <source>
        <strain evidence="2">F60SS</strain>
    </source>
</reference>
<name>A0A9Q0JFF5_9ROSI</name>
<sequence>MPTFQLPKRGEGRKRGKWIGAHVKISEMNMNHGTGTSSAVDPPLKRRRGRPRKDESLAQSESTPSMPGTDSQKKNKQTLVTTGGAIGCDMVGQVVSGVIEGAFDAGYLLKVKVGDTDTHLRGVVFLPGRFTPITTANDVAPQAKMYKRTEMPVPVSYPPVPPPAFDPSSEKSDKQSVEQKLTPVVHEQGIPSKFQSTVPIALANQSAPKLPPPTDNLLLSSMVSPMEGKAIPQKMFGSGLMNQPASAVAQALHDKLTKQDELMQEFEASMRKGPTINVEAASEQAKPAVPSTPSVNLFPGTESLKQDLHQTSGLDLKPNPLVHDLVKTPILERSQSAIMPNPLVHDLVKTPSLERSQSAIIPESGTISSDPIEVNLWMGKQVSSQDAAPQAFALEILSGADTSQLNGTPMAHTSKDAPAKPAPLTSLPTLMFDRDGVPSSTKLPSEGSPLQRMIDQQTSSSSIAADIMKGNPGPALVTNLPTSLFEREALPSESKIPTDGPLLPTMTKPLFCSSTGASNVDCNMKDTIPSTES</sequence>
<keyword evidence="3" id="KW-1185">Reference proteome</keyword>
<feature type="compositionally biased region" description="Polar residues" evidence="1">
    <location>
        <begin position="57"/>
        <end position="70"/>
    </location>
</feature>
<proteinExistence type="predicted"/>
<gene>
    <name evidence="2" type="ORF">Tsubulata_003112</name>
</gene>